<comment type="caution">
    <text evidence="1">The sequence shown here is derived from an EMBL/GenBank/DDBJ whole genome shotgun (WGS) entry which is preliminary data.</text>
</comment>
<dbReference type="AlphaFoldDB" id="A0A645ESL9"/>
<dbReference type="EMBL" id="VSSQ01050203">
    <property type="protein sequence ID" value="MPN04282.1"/>
    <property type="molecule type" value="Genomic_DNA"/>
</dbReference>
<reference evidence="1" key="1">
    <citation type="submission" date="2019-08" db="EMBL/GenBank/DDBJ databases">
        <authorList>
            <person name="Kucharzyk K."/>
            <person name="Murdoch R.W."/>
            <person name="Higgins S."/>
            <person name="Loffler F."/>
        </authorList>
    </citation>
    <scope>NUCLEOTIDE SEQUENCE</scope>
</reference>
<gene>
    <name evidence="1" type="ORF">SDC9_151518</name>
</gene>
<organism evidence="1">
    <name type="scientific">bioreactor metagenome</name>
    <dbReference type="NCBI Taxonomy" id="1076179"/>
    <lineage>
        <taxon>unclassified sequences</taxon>
        <taxon>metagenomes</taxon>
        <taxon>ecological metagenomes</taxon>
    </lineage>
</organism>
<accession>A0A645ESL9</accession>
<protein>
    <submittedName>
        <fullName evidence="1">Uncharacterized protein</fullName>
    </submittedName>
</protein>
<sequence>MVISSMGENTAIKGLFAFIAIKPCFMSDNTLIFSLVCGISGIITNRRQTIAKAAPSISTIIMEEIGRNDISAAPSTGPIMLDIDWIIFPQPPALVNISAGTNMGIAACIAGP</sequence>
<name>A0A645ESL9_9ZZZZ</name>
<evidence type="ECO:0000313" key="1">
    <source>
        <dbReference type="EMBL" id="MPN04282.1"/>
    </source>
</evidence>
<proteinExistence type="predicted"/>